<evidence type="ECO:0000313" key="2">
    <source>
        <dbReference type="EMBL" id="GEP41461.1"/>
    </source>
</evidence>
<sequence length="253" mass="28670">MSRSLSQEESSALLRQQALDDRLSPQPGAKLYLHLSDLRVVLDKVRTDEPLRILDYGCGGSPYRSLFPKAEYLRADLGGMSDLDFIIDPGKPLAAPDASFDLIFSTQVLEHVEDPMFYLSECRRMLKPGGVLALSTHGTFPDHGAPWDFQRWTPHGLERDVRNAGFEIDTTWRLTSGPRAMLQLWELTMEKLACDNSLFGIIFKALRWFTRRKRPAFHAWADRQLADYRVAGGADAPAHRLYLGLMVLARVPR</sequence>
<dbReference type="SUPFAM" id="SSF53335">
    <property type="entry name" value="S-adenosyl-L-methionine-dependent methyltransferases"/>
    <property type="match status" value="1"/>
</dbReference>
<dbReference type="Gene3D" id="3.40.50.150">
    <property type="entry name" value="Vaccinia Virus protein VP39"/>
    <property type="match status" value="1"/>
</dbReference>
<comment type="caution">
    <text evidence="2">The sequence shown here is derived from an EMBL/GenBank/DDBJ whole genome shotgun (WGS) entry which is preliminary data.</text>
</comment>
<feature type="domain" description="Methyltransferase type 11" evidence="1">
    <location>
        <begin position="83"/>
        <end position="133"/>
    </location>
</feature>
<dbReference type="RefSeq" id="WP_170266570.1">
    <property type="nucleotide sequence ID" value="NZ_BKAG01000003.1"/>
</dbReference>
<dbReference type="EMBL" id="BKAG01000003">
    <property type="protein sequence ID" value="GEP41461.1"/>
    <property type="molecule type" value="Genomic_DNA"/>
</dbReference>
<dbReference type="InterPro" id="IPR029063">
    <property type="entry name" value="SAM-dependent_MTases_sf"/>
</dbReference>
<accession>A0A512M529</accession>
<dbReference type="InterPro" id="IPR013216">
    <property type="entry name" value="Methyltransf_11"/>
</dbReference>
<gene>
    <name evidence="2" type="ORF">BGE01nite_07520</name>
</gene>
<evidence type="ECO:0000313" key="3">
    <source>
        <dbReference type="Proteomes" id="UP000321577"/>
    </source>
</evidence>
<protein>
    <recommendedName>
        <fullName evidence="1">Methyltransferase type 11 domain-containing protein</fullName>
    </recommendedName>
</protein>
<keyword evidence="3" id="KW-1185">Reference proteome</keyword>
<name>A0A512M529_9BACT</name>
<dbReference type="PANTHER" id="PTHR43861">
    <property type="entry name" value="TRANS-ACONITATE 2-METHYLTRANSFERASE-RELATED"/>
    <property type="match status" value="1"/>
</dbReference>
<dbReference type="Pfam" id="PF08241">
    <property type="entry name" value="Methyltransf_11"/>
    <property type="match status" value="1"/>
</dbReference>
<evidence type="ECO:0000259" key="1">
    <source>
        <dbReference type="Pfam" id="PF08241"/>
    </source>
</evidence>
<proteinExistence type="predicted"/>
<organism evidence="2 3">
    <name type="scientific">Brevifollis gellanilyticus</name>
    <dbReference type="NCBI Taxonomy" id="748831"/>
    <lineage>
        <taxon>Bacteria</taxon>
        <taxon>Pseudomonadati</taxon>
        <taxon>Verrucomicrobiota</taxon>
        <taxon>Verrucomicrobiia</taxon>
        <taxon>Verrucomicrobiales</taxon>
        <taxon>Verrucomicrobiaceae</taxon>
    </lineage>
</organism>
<dbReference type="AlphaFoldDB" id="A0A512M529"/>
<dbReference type="CDD" id="cd02440">
    <property type="entry name" value="AdoMet_MTases"/>
    <property type="match status" value="1"/>
</dbReference>
<reference evidence="2 3" key="1">
    <citation type="submission" date="2019-07" db="EMBL/GenBank/DDBJ databases">
        <title>Whole genome shotgun sequence of Brevifollis gellanilyticus NBRC 108608.</title>
        <authorList>
            <person name="Hosoyama A."/>
            <person name="Uohara A."/>
            <person name="Ohji S."/>
            <person name="Ichikawa N."/>
        </authorList>
    </citation>
    <scope>NUCLEOTIDE SEQUENCE [LARGE SCALE GENOMIC DNA]</scope>
    <source>
        <strain evidence="2 3">NBRC 108608</strain>
    </source>
</reference>
<dbReference type="Proteomes" id="UP000321577">
    <property type="component" value="Unassembled WGS sequence"/>
</dbReference>
<dbReference type="GO" id="GO:0008757">
    <property type="term" value="F:S-adenosylmethionine-dependent methyltransferase activity"/>
    <property type="evidence" value="ECO:0007669"/>
    <property type="project" value="InterPro"/>
</dbReference>